<protein>
    <submittedName>
        <fullName evidence="1">Uncharacterized protein</fullName>
    </submittedName>
</protein>
<reference evidence="1" key="1">
    <citation type="journal article" date="2014" name="Front. Microbiol.">
        <title>High frequency of phylogenetically diverse reductive dehalogenase-homologous genes in deep subseafloor sedimentary metagenomes.</title>
        <authorList>
            <person name="Kawai M."/>
            <person name="Futagami T."/>
            <person name="Toyoda A."/>
            <person name="Takaki Y."/>
            <person name="Nishi S."/>
            <person name="Hori S."/>
            <person name="Arai W."/>
            <person name="Tsubouchi T."/>
            <person name="Morono Y."/>
            <person name="Uchiyama I."/>
            <person name="Ito T."/>
            <person name="Fujiyama A."/>
            <person name="Inagaki F."/>
            <person name="Takami H."/>
        </authorList>
    </citation>
    <scope>NUCLEOTIDE SEQUENCE</scope>
    <source>
        <strain evidence="1">Expedition CK06-06</strain>
    </source>
</reference>
<feature type="non-terminal residue" evidence="1">
    <location>
        <position position="52"/>
    </location>
</feature>
<comment type="caution">
    <text evidence="1">The sequence shown here is derived from an EMBL/GenBank/DDBJ whole genome shotgun (WGS) entry which is preliminary data.</text>
</comment>
<sequence>ISIDATVAGQFFKRKSRWMNAKKHPCFFKATASERFGMMRTSVYLTDLRNII</sequence>
<feature type="non-terminal residue" evidence="1">
    <location>
        <position position="1"/>
    </location>
</feature>
<organism evidence="1">
    <name type="scientific">marine sediment metagenome</name>
    <dbReference type="NCBI Taxonomy" id="412755"/>
    <lineage>
        <taxon>unclassified sequences</taxon>
        <taxon>metagenomes</taxon>
        <taxon>ecological metagenomes</taxon>
    </lineage>
</organism>
<evidence type="ECO:0000313" key="1">
    <source>
        <dbReference type="EMBL" id="GAI69750.1"/>
    </source>
</evidence>
<proteinExistence type="predicted"/>
<accession>X1S2T3</accession>
<name>X1S2T3_9ZZZZ</name>
<gene>
    <name evidence="1" type="ORF">S06H3_66632</name>
</gene>
<dbReference type="AlphaFoldDB" id="X1S2T3"/>
<dbReference type="EMBL" id="BARV01045528">
    <property type="protein sequence ID" value="GAI69750.1"/>
    <property type="molecule type" value="Genomic_DNA"/>
</dbReference>